<dbReference type="OrthoDB" id="4743268at2"/>
<accession>A0A1X2D7K1</accession>
<comment type="caution">
    <text evidence="1">The sequence shown here is derived from an EMBL/GenBank/DDBJ whole genome shotgun (WGS) entry which is preliminary data.</text>
</comment>
<keyword evidence="2" id="KW-1185">Reference proteome</keyword>
<dbReference type="STRING" id="486698.AWC22_13785"/>
<evidence type="ECO:0000313" key="1">
    <source>
        <dbReference type="EMBL" id="ORW84061.1"/>
    </source>
</evidence>
<proteinExistence type="predicted"/>
<dbReference type="EMBL" id="LQPQ01000038">
    <property type="protein sequence ID" value="ORW84061.1"/>
    <property type="molecule type" value="Genomic_DNA"/>
</dbReference>
<organism evidence="1 2">
    <name type="scientific">Mycobacterium riyadhense</name>
    <dbReference type="NCBI Taxonomy" id="486698"/>
    <lineage>
        <taxon>Bacteria</taxon>
        <taxon>Bacillati</taxon>
        <taxon>Actinomycetota</taxon>
        <taxon>Actinomycetes</taxon>
        <taxon>Mycobacteriales</taxon>
        <taxon>Mycobacteriaceae</taxon>
        <taxon>Mycobacterium</taxon>
    </lineage>
</organism>
<protein>
    <recommendedName>
        <fullName evidence="3">PPE family protein</fullName>
    </recommendedName>
</protein>
<evidence type="ECO:0000313" key="2">
    <source>
        <dbReference type="Proteomes" id="UP000193087"/>
    </source>
</evidence>
<evidence type="ECO:0008006" key="3">
    <source>
        <dbReference type="Google" id="ProtNLM"/>
    </source>
</evidence>
<dbReference type="Proteomes" id="UP000193087">
    <property type="component" value="Unassembled WGS sequence"/>
</dbReference>
<sequence length="213" mass="22759">MATRWGASAGELSATPAPAGLGLSCQPSAAAVNAAHAEITAFTTALAGVMALSGLSALLARPTEHLTEAAGYWESIGERCYGVANQVWRDALSVDWQGATADAPRNAKHADMLTTSEVADQLHEAAKVARSGASDLYAARSRIRYAVRNARTARFPTWLNLVRTINRLHRTVAIVTCFAAPGVHPMCPAVSDNRLTCGVAHRWVVTVRVSRWR</sequence>
<dbReference type="AlphaFoldDB" id="A0A1X2D7K1"/>
<name>A0A1X2D7K1_9MYCO</name>
<gene>
    <name evidence="1" type="ORF">AWC22_13785</name>
</gene>
<dbReference type="PROSITE" id="PS51257">
    <property type="entry name" value="PROKAR_LIPOPROTEIN"/>
    <property type="match status" value="1"/>
</dbReference>
<reference evidence="1 2" key="1">
    <citation type="submission" date="2016-01" db="EMBL/GenBank/DDBJ databases">
        <title>The new phylogeny of the genus Mycobacterium.</title>
        <authorList>
            <person name="Tarcisio F."/>
            <person name="Conor M."/>
            <person name="Antonella G."/>
            <person name="Elisabetta G."/>
            <person name="Giulia F.S."/>
            <person name="Sara T."/>
            <person name="Anna F."/>
            <person name="Clotilde B."/>
            <person name="Roberto B."/>
            <person name="Veronica D.S."/>
            <person name="Fabio R."/>
            <person name="Monica P."/>
            <person name="Olivier J."/>
            <person name="Enrico T."/>
            <person name="Nicola S."/>
        </authorList>
    </citation>
    <scope>NUCLEOTIDE SEQUENCE [LARGE SCALE GENOMIC DNA]</scope>
    <source>
        <strain evidence="1 2">DSM 45176</strain>
    </source>
</reference>